<gene>
    <name evidence="2" type="ORF">GS399_04245</name>
</gene>
<dbReference type="AlphaFoldDB" id="A0A7K1Y6V5"/>
<dbReference type="SUPFAM" id="SSF48452">
    <property type="entry name" value="TPR-like"/>
    <property type="match status" value="1"/>
</dbReference>
<organism evidence="2 3">
    <name type="scientific">Hufsiella arboris</name>
    <dbReference type="NCBI Taxonomy" id="2695275"/>
    <lineage>
        <taxon>Bacteria</taxon>
        <taxon>Pseudomonadati</taxon>
        <taxon>Bacteroidota</taxon>
        <taxon>Sphingobacteriia</taxon>
        <taxon>Sphingobacteriales</taxon>
        <taxon>Sphingobacteriaceae</taxon>
        <taxon>Hufsiella</taxon>
    </lineage>
</organism>
<evidence type="ECO:0000256" key="1">
    <source>
        <dbReference type="SAM" id="SignalP"/>
    </source>
</evidence>
<dbReference type="InterPro" id="IPR021314">
    <property type="entry name" value="DUF2911"/>
</dbReference>
<keyword evidence="3" id="KW-1185">Reference proteome</keyword>
<evidence type="ECO:0000313" key="3">
    <source>
        <dbReference type="Proteomes" id="UP000466586"/>
    </source>
</evidence>
<dbReference type="Gene3D" id="1.25.40.1040">
    <property type="match status" value="1"/>
</dbReference>
<dbReference type="Pfam" id="PF11138">
    <property type="entry name" value="DUF2911"/>
    <property type="match status" value="1"/>
</dbReference>
<dbReference type="Proteomes" id="UP000466586">
    <property type="component" value="Unassembled WGS sequence"/>
</dbReference>
<sequence length="279" mass="30971">MKTFIKNMLPLVFAAATLPSLAQLKLPQPSSGQTISQDLGLGKVNITYARPNVKGRTVFGGLVPYGEVWRTGANSATTIEFTDNVSLAGHAVAPGTYGLFTIPGKSEWTIILNKTAKQWGAYEYKKEDDVLRFTVKASTVSPAVETFTIQFSDVKEKTANMDICWDKTKVSVPLSTDIDVKVMANIEEAMKGEKKPYMQAAMYYYDNNKDMKKALEWVNEADKANPKEFYIKYWKARILLKNGDKQGAIATAQEGVQLAKDAKTDEYVRLNESVIAQAK</sequence>
<comment type="caution">
    <text evidence="2">The sequence shown here is derived from an EMBL/GenBank/DDBJ whole genome shotgun (WGS) entry which is preliminary data.</text>
</comment>
<proteinExistence type="predicted"/>
<reference evidence="2 3" key="1">
    <citation type="submission" date="2019-11" db="EMBL/GenBank/DDBJ databases">
        <title>Pedobacter sp. HMF7647 Genome sequencing and assembly.</title>
        <authorList>
            <person name="Kang H."/>
            <person name="Kim H."/>
            <person name="Joh K."/>
        </authorList>
    </citation>
    <scope>NUCLEOTIDE SEQUENCE [LARGE SCALE GENOMIC DNA]</scope>
    <source>
        <strain evidence="2 3">HMF7647</strain>
    </source>
</reference>
<dbReference type="InterPro" id="IPR011990">
    <property type="entry name" value="TPR-like_helical_dom_sf"/>
</dbReference>
<evidence type="ECO:0000313" key="2">
    <source>
        <dbReference type="EMBL" id="MXV50170.1"/>
    </source>
</evidence>
<accession>A0A7K1Y6V5</accession>
<feature type="chain" id="PRO_5029752088" evidence="1">
    <location>
        <begin position="23"/>
        <end position="279"/>
    </location>
</feature>
<protein>
    <submittedName>
        <fullName evidence="2">DUF2911 domain-containing protein</fullName>
    </submittedName>
</protein>
<feature type="signal peptide" evidence="1">
    <location>
        <begin position="1"/>
        <end position="22"/>
    </location>
</feature>
<dbReference type="EMBL" id="WVHT01000002">
    <property type="protein sequence ID" value="MXV50170.1"/>
    <property type="molecule type" value="Genomic_DNA"/>
</dbReference>
<dbReference type="RefSeq" id="WP_160843351.1">
    <property type="nucleotide sequence ID" value="NZ_WVHT01000002.1"/>
</dbReference>
<name>A0A7K1Y6V5_9SPHI</name>
<keyword evidence="1" id="KW-0732">Signal</keyword>